<feature type="transmembrane region" description="Helical" evidence="8">
    <location>
        <begin position="132"/>
        <end position="153"/>
    </location>
</feature>
<evidence type="ECO:0000256" key="8">
    <source>
        <dbReference type="SAM" id="Phobius"/>
    </source>
</evidence>
<reference evidence="10" key="1">
    <citation type="submission" date="2020-07" db="EMBL/GenBank/DDBJ databases">
        <title>Complete genome sequencing of Coprobacter sp. strain 2CBH44.</title>
        <authorList>
            <person name="Sakamoto M."/>
            <person name="Murakami T."/>
            <person name="Mori H."/>
        </authorList>
    </citation>
    <scope>NUCLEOTIDE SEQUENCE [LARGE SCALE GENOMIC DNA]</scope>
    <source>
        <strain evidence="10">2CBH44</strain>
    </source>
</reference>
<comment type="subcellular location">
    <subcellularLocation>
        <location evidence="1">Cell membrane</location>
        <topology evidence="1">Multi-pass membrane protein</topology>
    </subcellularLocation>
</comment>
<dbReference type="CDD" id="cd06550">
    <property type="entry name" value="TM_ABC_iron-siderophores_like"/>
    <property type="match status" value="1"/>
</dbReference>
<sequence>MKNKIFTTDSGQIYVTCLLLIIIILFICNLIFGSVSIPIRSVWNILLGNETEKSSWSFIILQSRLPQAFTALLCGAALSVSGLLLQTAFNNPLAGPSILGINTGASLGVALVMLVFGSSIGKAGLFSLSGSLAIITGAFVGSALILGTILFFSTLVKSNLMLLIIGIMVGYITSSAISLINFFATAEGVFSYTLWGMGDFSGVSREQLPFFSLMIIIGLFISILLVKPLNALLLGERYAANLGISIGRIRWILLFATGLLTATATAFCGPISFIGLAVPHISRLLLGSSNHTILLPVTLLMGAVVALLCNLICILPGENGLLPLNAITPILGAPVIIYVIINQKKIQYFH</sequence>
<dbReference type="PANTHER" id="PTHR30472">
    <property type="entry name" value="FERRIC ENTEROBACTIN TRANSPORT SYSTEM PERMEASE PROTEIN"/>
    <property type="match status" value="1"/>
</dbReference>
<protein>
    <submittedName>
        <fullName evidence="9">Iron ABC transporter</fullName>
    </submittedName>
</protein>
<dbReference type="InterPro" id="IPR000522">
    <property type="entry name" value="ABC_transptr_permease_BtuC"/>
</dbReference>
<evidence type="ECO:0000256" key="7">
    <source>
        <dbReference type="ARBA" id="ARBA00023136"/>
    </source>
</evidence>
<accession>A0A7G1I0K9</accession>
<evidence type="ECO:0000256" key="6">
    <source>
        <dbReference type="ARBA" id="ARBA00022989"/>
    </source>
</evidence>
<keyword evidence="5 8" id="KW-0812">Transmembrane</keyword>
<evidence type="ECO:0000256" key="1">
    <source>
        <dbReference type="ARBA" id="ARBA00004651"/>
    </source>
</evidence>
<feature type="transmembrane region" description="Helical" evidence="8">
    <location>
        <begin position="12"/>
        <end position="32"/>
    </location>
</feature>
<keyword evidence="4" id="KW-1003">Cell membrane</keyword>
<dbReference type="PANTHER" id="PTHR30472:SF41">
    <property type="entry name" value="TRANSPORT SYSTEM PERMEASE PROTEIN"/>
    <property type="match status" value="1"/>
</dbReference>
<proteinExistence type="inferred from homology"/>
<dbReference type="GO" id="GO:0005886">
    <property type="term" value="C:plasma membrane"/>
    <property type="evidence" value="ECO:0007669"/>
    <property type="project" value="UniProtKB-SubCell"/>
</dbReference>
<comment type="similarity">
    <text evidence="2">Belongs to the binding-protein-dependent transport system permease family. FecCD subfamily.</text>
</comment>
<evidence type="ECO:0000256" key="3">
    <source>
        <dbReference type="ARBA" id="ARBA00022448"/>
    </source>
</evidence>
<dbReference type="KEGG" id="copr:Cop2CBH44_26470"/>
<evidence type="ECO:0000256" key="4">
    <source>
        <dbReference type="ARBA" id="ARBA00022475"/>
    </source>
</evidence>
<dbReference type="GO" id="GO:0033214">
    <property type="term" value="P:siderophore-iron import into cell"/>
    <property type="evidence" value="ECO:0007669"/>
    <property type="project" value="TreeGrafter"/>
</dbReference>
<dbReference type="Proteomes" id="UP000594042">
    <property type="component" value="Chromosome"/>
</dbReference>
<dbReference type="InterPro" id="IPR037294">
    <property type="entry name" value="ABC_BtuC-like"/>
</dbReference>
<dbReference type="GO" id="GO:0022857">
    <property type="term" value="F:transmembrane transporter activity"/>
    <property type="evidence" value="ECO:0007669"/>
    <property type="project" value="InterPro"/>
</dbReference>
<dbReference type="RefSeq" id="WP_021929582.1">
    <property type="nucleotide sequence ID" value="NZ_AP023322.1"/>
</dbReference>
<evidence type="ECO:0000256" key="5">
    <source>
        <dbReference type="ARBA" id="ARBA00022692"/>
    </source>
</evidence>
<keyword evidence="3" id="KW-0813">Transport</keyword>
<dbReference type="AlphaFoldDB" id="A0A7G1I0K9"/>
<feature type="transmembrane region" description="Helical" evidence="8">
    <location>
        <begin position="293"/>
        <end position="315"/>
    </location>
</feature>
<keyword evidence="6 8" id="KW-1133">Transmembrane helix</keyword>
<feature type="transmembrane region" description="Helical" evidence="8">
    <location>
        <begin position="322"/>
        <end position="341"/>
    </location>
</feature>
<evidence type="ECO:0000313" key="10">
    <source>
        <dbReference type="Proteomes" id="UP000594042"/>
    </source>
</evidence>
<feature type="transmembrane region" description="Helical" evidence="8">
    <location>
        <begin position="210"/>
        <end position="230"/>
    </location>
</feature>
<gene>
    <name evidence="9" type="ORF">Cop2CBH44_26470</name>
</gene>
<feature type="transmembrane region" description="Helical" evidence="8">
    <location>
        <begin position="97"/>
        <end position="120"/>
    </location>
</feature>
<name>A0A7G1I0K9_9BACT</name>
<dbReference type="Gene3D" id="1.10.3470.10">
    <property type="entry name" value="ABC transporter involved in vitamin B12 uptake, BtuC"/>
    <property type="match status" value="1"/>
</dbReference>
<evidence type="ECO:0000313" key="9">
    <source>
        <dbReference type="EMBL" id="BCI64294.1"/>
    </source>
</evidence>
<dbReference type="SUPFAM" id="SSF81345">
    <property type="entry name" value="ABC transporter involved in vitamin B12 uptake, BtuC"/>
    <property type="match status" value="1"/>
</dbReference>
<feature type="transmembrane region" description="Helical" evidence="8">
    <location>
        <begin position="65"/>
        <end position="85"/>
    </location>
</feature>
<dbReference type="EMBL" id="AP023322">
    <property type="protein sequence ID" value="BCI64294.1"/>
    <property type="molecule type" value="Genomic_DNA"/>
</dbReference>
<keyword evidence="7 8" id="KW-0472">Membrane</keyword>
<evidence type="ECO:0000256" key="2">
    <source>
        <dbReference type="ARBA" id="ARBA00007935"/>
    </source>
</evidence>
<feature type="transmembrane region" description="Helical" evidence="8">
    <location>
        <begin position="160"/>
        <end position="184"/>
    </location>
</feature>
<dbReference type="Pfam" id="PF01032">
    <property type="entry name" value="FecCD"/>
    <property type="match status" value="1"/>
</dbReference>
<keyword evidence="10" id="KW-1185">Reference proteome</keyword>
<feature type="transmembrane region" description="Helical" evidence="8">
    <location>
        <begin position="251"/>
        <end position="273"/>
    </location>
</feature>
<organism evidence="9 10">
    <name type="scientific">Coprobacter secundus subsp. similis</name>
    <dbReference type="NCBI Taxonomy" id="2751153"/>
    <lineage>
        <taxon>Bacteria</taxon>
        <taxon>Pseudomonadati</taxon>
        <taxon>Bacteroidota</taxon>
        <taxon>Bacteroidia</taxon>
        <taxon>Bacteroidales</taxon>
        <taxon>Barnesiellaceae</taxon>
        <taxon>Coprobacter</taxon>
    </lineage>
</organism>